<dbReference type="PANTHER" id="PTHR20857:SF15">
    <property type="entry name" value="THIAMINE-PHOSPHATE SYNTHASE"/>
    <property type="match status" value="1"/>
</dbReference>
<dbReference type="CDD" id="cd00564">
    <property type="entry name" value="TMP_TenI"/>
    <property type="match status" value="1"/>
</dbReference>
<dbReference type="HOGENOM" id="CLU_798943_0_0_4"/>
<dbReference type="SUPFAM" id="SSF51391">
    <property type="entry name" value="Thiamin phosphate synthase"/>
    <property type="match status" value="1"/>
</dbReference>
<comment type="pathway">
    <text evidence="1">Cofactor biosynthesis; thiamine diphosphate biosynthesis.</text>
</comment>
<dbReference type="Proteomes" id="UP000008385">
    <property type="component" value="Chromosome"/>
</dbReference>
<dbReference type="EMBL" id="CP000245">
    <property type="protein sequence ID" value="AEG93368.1"/>
    <property type="molecule type" value="Genomic_DNA"/>
</dbReference>
<evidence type="ECO:0000256" key="1">
    <source>
        <dbReference type="ARBA" id="ARBA00004948"/>
    </source>
</evidence>
<dbReference type="GO" id="GO:0009228">
    <property type="term" value="P:thiamine biosynthetic process"/>
    <property type="evidence" value="ECO:0007669"/>
    <property type="project" value="UniProtKB-KW"/>
</dbReference>
<dbReference type="InterPro" id="IPR036206">
    <property type="entry name" value="ThiamineP_synth_sf"/>
</dbReference>
<dbReference type="Pfam" id="PF02581">
    <property type="entry name" value="TMP-TENI"/>
    <property type="match status" value="1"/>
</dbReference>
<dbReference type="OrthoDB" id="9810880at2"/>
<dbReference type="GO" id="GO:0005737">
    <property type="term" value="C:cytoplasm"/>
    <property type="evidence" value="ECO:0007669"/>
    <property type="project" value="TreeGrafter"/>
</dbReference>
<dbReference type="GO" id="GO:0004789">
    <property type="term" value="F:thiamine-phosphate diphosphorylase activity"/>
    <property type="evidence" value="ECO:0007669"/>
    <property type="project" value="TreeGrafter"/>
</dbReference>
<dbReference type="eggNOG" id="COG0352">
    <property type="taxonomic scope" value="Bacteria"/>
</dbReference>
<organism evidence="4 5">
    <name type="scientific">Ramlibacter tataouinensis (strain ATCC BAA-407 / DSM 14655 / LMG 21543 / TTB310)</name>
    <dbReference type="NCBI Taxonomy" id="365046"/>
    <lineage>
        <taxon>Bacteria</taxon>
        <taxon>Pseudomonadati</taxon>
        <taxon>Pseudomonadota</taxon>
        <taxon>Betaproteobacteria</taxon>
        <taxon>Burkholderiales</taxon>
        <taxon>Comamonadaceae</taxon>
        <taxon>Ramlibacter</taxon>
    </lineage>
</organism>
<evidence type="ECO:0000259" key="3">
    <source>
        <dbReference type="Pfam" id="PF02581"/>
    </source>
</evidence>
<dbReference type="PANTHER" id="PTHR20857">
    <property type="entry name" value="THIAMINE-PHOSPHATE PYROPHOSPHORYLASE"/>
    <property type="match status" value="1"/>
</dbReference>
<dbReference type="InterPro" id="IPR022998">
    <property type="entry name" value="ThiamineP_synth_TenI"/>
</dbReference>
<keyword evidence="5" id="KW-1185">Reference proteome</keyword>
<evidence type="ECO:0000313" key="5">
    <source>
        <dbReference type="Proteomes" id="UP000008385"/>
    </source>
</evidence>
<feature type="domain" description="Thiamine phosphate synthase/TenI" evidence="3">
    <location>
        <begin position="132"/>
        <end position="308"/>
    </location>
</feature>
<name>F5Y0G2_RAMTT</name>
<evidence type="ECO:0000313" key="4">
    <source>
        <dbReference type="EMBL" id="AEG93368.1"/>
    </source>
</evidence>
<dbReference type="AlphaFoldDB" id="F5Y0G2"/>
<accession>F5Y0G2</accession>
<proteinExistence type="predicted"/>
<dbReference type="RefSeq" id="WP_013901600.1">
    <property type="nucleotide sequence ID" value="NC_015677.1"/>
</dbReference>
<keyword evidence="2" id="KW-0784">Thiamine biosynthesis</keyword>
<reference evidence="5" key="1">
    <citation type="submission" date="2006-01" db="EMBL/GenBank/DDBJ databases">
        <title>Genome of the cyst-dividing bacterium Ramlibacter tataouinensis.</title>
        <authorList>
            <person name="Barakat M."/>
            <person name="Ortet P."/>
            <person name="De Luca G."/>
            <person name="Jourlin-Castelli C."/>
            <person name="Ansaldi M."/>
            <person name="Py B."/>
            <person name="Fichant G."/>
            <person name="Coutinho P."/>
            <person name="Voulhoux R."/>
            <person name="Bastien O."/>
            <person name="Roy S."/>
            <person name="Marechal E."/>
            <person name="Henrissat B."/>
            <person name="Quentin Y."/>
            <person name="Noirot P."/>
            <person name="Filloux A."/>
            <person name="Mejean V."/>
            <person name="DuBow M."/>
            <person name="Barras F."/>
            <person name="Heulin T."/>
        </authorList>
    </citation>
    <scope>NUCLEOTIDE SEQUENCE [LARGE SCALE GENOMIC DNA]</scope>
    <source>
        <strain evidence="5">ATCC BAA-407 / DSM 14655 / LMG 21543 / TTB310</strain>
    </source>
</reference>
<dbReference type="KEGG" id="rta:Rta_22700"/>
<protein>
    <submittedName>
        <fullName evidence="4">Thiamine-phosphate synthase</fullName>
    </submittedName>
</protein>
<dbReference type="Gene3D" id="3.20.20.70">
    <property type="entry name" value="Aldolase class I"/>
    <property type="match status" value="1"/>
</dbReference>
<sequence>MSNTMRRQECRVELAGQANQDTWPATSRGLRERGAAAVLMYGGPGQDLHWLDSVHATGWVRGRSNLAAGELAAAWDGARGQGFVAADAVLLALAGSDPLRLPLLSWDAWPPAAVAPPAAVPAPLGLYAIVDSVPALRQVLAAGIATVQLRIKQPGDADAAWQAGLRAQLREGIAATRAAGATLFVNDHWRLAAELGAQAVHLGQEDLAALSDEGRAALRATGLQLGVSSHAVWELCCAIGLAPRYVACGPVWPTVTKDMPWRPQGLDNLAWWCRAAGRPVVAIGGILTPRQVRSAARSGADGVCVLRGLWPDPRQTVPALKEAFELGRQERDGLAPAWPHPTLEPAA</sequence>
<reference evidence="4 5" key="2">
    <citation type="journal article" date="2011" name="PLoS ONE">
        <title>The Cyst-Dividing Bacterium Ramlibacter tataouinensis TTB310 Genome Reveals a Well-Stocked Toolbox for Adaptation to a Desert Environment.</title>
        <authorList>
            <person name="De Luca G."/>
            <person name="Barakat M."/>
            <person name="Ortet P."/>
            <person name="Fochesato S."/>
            <person name="Jourlin-Castelli C."/>
            <person name="Ansaldi M."/>
            <person name="Py B."/>
            <person name="Fichant G."/>
            <person name="Coutinho P.M."/>
            <person name="Voulhoux R."/>
            <person name="Bastien O."/>
            <person name="Marechal E."/>
            <person name="Henrissat B."/>
            <person name="Quentin Y."/>
            <person name="Noirot P."/>
            <person name="Filloux A."/>
            <person name="Mejean V."/>
            <person name="Dubow M.S."/>
            <person name="Barras F."/>
            <person name="Barbe V."/>
            <person name="Weissenbach J."/>
            <person name="Mihalcescu I."/>
            <person name="Vermeglio A."/>
            <person name="Achouak W."/>
            <person name="Heulin T."/>
        </authorList>
    </citation>
    <scope>NUCLEOTIDE SEQUENCE [LARGE SCALE GENOMIC DNA]</scope>
    <source>
        <strain evidence="5">ATCC BAA-407 / DSM 14655 / LMG 21543 / TTB310</strain>
    </source>
</reference>
<gene>
    <name evidence="4" type="primary">thiE</name>
    <name evidence="4" type="ordered locus">Rta_22700</name>
</gene>
<evidence type="ECO:0000256" key="2">
    <source>
        <dbReference type="ARBA" id="ARBA00022977"/>
    </source>
</evidence>
<dbReference type="InterPro" id="IPR013785">
    <property type="entry name" value="Aldolase_TIM"/>
</dbReference>
<dbReference type="STRING" id="365046.Rta_22700"/>